<dbReference type="PANTHER" id="PTHR23402:SF1">
    <property type="entry name" value="PYROGLUTAMYL-PEPTIDASE I"/>
    <property type="match status" value="1"/>
</dbReference>
<dbReference type="PRINTS" id="PR00706">
    <property type="entry name" value="PYROGLUPTASE"/>
</dbReference>
<dbReference type="SUPFAM" id="SSF53182">
    <property type="entry name" value="Pyrrolidone carboxyl peptidase (pyroglutamate aminopeptidase)"/>
    <property type="match status" value="1"/>
</dbReference>
<dbReference type="CDD" id="cd00501">
    <property type="entry name" value="Peptidase_C15"/>
    <property type="match status" value="1"/>
</dbReference>
<keyword evidence="6 9" id="KW-0645">Protease</keyword>
<dbReference type="InterPro" id="IPR033694">
    <property type="entry name" value="PGPEP1_Cys_AS"/>
</dbReference>
<dbReference type="InterPro" id="IPR033693">
    <property type="entry name" value="PGPEP1_Glu_AS"/>
</dbReference>
<dbReference type="GO" id="GO:0016920">
    <property type="term" value="F:pyroglutamyl-peptidase activity"/>
    <property type="evidence" value="ECO:0007669"/>
    <property type="project" value="UniProtKB-UniRule"/>
</dbReference>
<dbReference type="InterPro" id="IPR029762">
    <property type="entry name" value="PGP-I_bact-type"/>
</dbReference>
<accession>C5T550</accession>
<comment type="catalytic activity">
    <reaction evidence="1 9 10">
        <text>Release of an N-terminal pyroglutamyl group from a polypeptide, the second amino acid generally not being Pro.</text>
        <dbReference type="EC" id="3.4.19.3"/>
    </reaction>
</comment>
<gene>
    <name evidence="9" type="primary">pcp</name>
    <name evidence="12" type="ORF">AcdelDRAFT_2030</name>
</gene>
<dbReference type="EMBL" id="ACQT01000058">
    <property type="protein sequence ID" value="EER60381.1"/>
    <property type="molecule type" value="Genomic_DNA"/>
</dbReference>
<dbReference type="NCBIfam" id="TIGR00504">
    <property type="entry name" value="pyro_pdase"/>
    <property type="match status" value="1"/>
</dbReference>
<evidence type="ECO:0000256" key="9">
    <source>
        <dbReference type="HAMAP-Rule" id="MF_00417"/>
    </source>
</evidence>
<evidence type="ECO:0000256" key="6">
    <source>
        <dbReference type="ARBA" id="ARBA00022670"/>
    </source>
</evidence>
<evidence type="ECO:0000256" key="3">
    <source>
        <dbReference type="ARBA" id="ARBA00004496"/>
    </source>
</evidence>
<evidence type="ECO:0000313" key="12">
    <source>
        <dbReference type="EMBL" id="EER60381.1"/>
    </source>
</evidence>
<feature type="active site" evidence="9 10">
    <location>
        <position position="88"/>
    </location>
</feature>
<dbReference type="InterPro" id="IPR036440">
    <property type="entry name" value="Peptidase_C15-like_sf"/>
</dbReference>
<dbReference type="PANTHER" id="PTHR23402">
    <property type="entry name" value="PROTEASE FAMILY C15 PYROGLUTAMYL-PEPTIDASE I-RELATED"/>
    <property type="match status" value="1"/>
</dbReference>
<evidence type="ECO:0000256" key="10">
    <source>
        <dbReference type="PROSITE-ProRule" id="PRU10076"/>
    </source>
</evidence>
<keyword evidence="13" id="KW-1185">Reference proteome</keyword>
<dbReference type="PROSITE" id="PS01334">
    <property type="entry name" value="PYRASE_CYS"/>
    <property type="match status" value="1"/>
</dbReference>
<dbReference type="Pfam" id="PF01470">
    <property type="entry name" value="Peptidase_C15"/>
    <property type="match status" value="1"/>
</dbReference>
<dbReference type="RefSeq" id="WP_005796135.1">
    <property type="nucleotide sequence ID" value="NZ_ACQT01000058.1"/>
</dbReference>
<dbReference type="AlphaFoldDB" id="C5T550"/>
<proteinExistence type="inferred from homology"/>
<dbReference type="PIRSF" id="PIRSF015592">
    <property type="entry name" value="Prld-crbxl_pptds"/>
    <property type="match status" value="1"/>
</dbReference>
<comment type="caution">
    <text evidence="12">The sequence shown here is derived from an EMBL/GenBank/DDBJ whole genome shotgun (WGS) entry which is preliminary data.</text>
</comment>
<dbReference type="FunFam" id="3.40.630.20:FF:000001">
    <property type="entry name" value="Pyrrolidone-carboxylate peptidase"/>
    <property type="match status" value="1"/>
</dbReference>
<name>C5T550_ACIDE</name>
<dbReference type="InterPro" id="IPR000816">
    <property type="entry name" value="Peptidase_C15"/>
</dbReference>
<dbReference type="Proteomes" id="UP000003856">
    <property type="component" value="Unassembled WGS sequence"/>
</dbReference>
<keyword evidence="8 9" id="KW-0788">Thiol protease</keyword>
<dbReference type="Gene3D" id="3.40.630.20">
    <property type="entry name" value="Peptidase C15, pyroglutamyl peptidase I-like"/>
    <property type="match status" value="1"/>
</dbReference>
<comment type="subunit">
    <text evidence="9">Homotetramer.</text>
</comment>
<dbReference type="PATRIC" id="fig|573060.9.peg.3073"/>
<keyword evidence="7 9" id="KW-0378">Hydrolase</keyword>
<organism evidence="12 13">
    <name type="scientific">Acidovorax delafieldii 2AN</name>
    <dbReference type="NCBI Taxonomy" id="573060"/>
    <lineage>
        <taxon>Bacteria</taxon>
        <taxon>Pseudomonadati</taxon>
        <taxon>Pseudomonadota</taxon>
        <taxon>Betaproteobacteria</taxon>
        <taxon>Burkholderiales</taxon>
        <taxon>Comamonadaceae</taxon>
        <taxon>Acidovorax</taxon>
    </lineage>
</organism>
<dbReference type="OrthoDB" id="9779738at2"/>
<keyword evidence="5 9" id="KW-0963">Cytoplasm</keyword>
<evidence type="ECO:0000256" key="7">
    <source>
        <dbReference type="ARBA" id="ARBA00022801"/>
    </source>
</evidence>
<evidence type="ECO:0000313" key="13">
    <source>
        <dbReference type="Proteomes" id="UP000003856"/>
    </source>
</evidence>
<dbReference type="MEROPS" id="C15.001"/>
<dbReference type="HAMAP" id="MF_00417">
    <property type="entry name" value="Pyrrolid_peptidase"/>
    <property type="match status" value="1"/>
</dbReference>
<dbReference type="GO" id="GO:0006508">
    <property type="term" value="P:proteolysis"/>
    <property type="evidence" value="ECO:0007669"/>
    <property type="project" value="UniProtKB-KW"/>
</dbReference>
<evidence type="ECO:0000256" key="8">
    <source>
        <dbReference type="ARBA" id="ARBA00022807"/>
    </source>
</evidence>
<evidence type="ECO:0000256" key="5">
    <source>
        <dbReference type="ARBA" id="ARBA00022490"/>
    </source>
</evidence>
<comment type="similarity">
    <text evidence="4 9">Belongs to the peptidase C15 family.</text>
</comment>
<evidence type="ECO:0000256" key="2">
    <source>
        <dbReference type="ARBA" id="ARBA00002280"/>
    </source>
</evidence>
<evidence type="ECO:0000256" key="1">
    <source>
        <dbReference type="ARBA" id="ARBA00001770"/>
    </source>
</evidence>
<evidence type="ECO:0000256" key="11">
    <source>
        <dbReference type="PROSITE-ProRule" id="PRU10077"/>
    </source>
</evidence>
<dbReference type="GO" id="GO:0005829">
    <property type="term" value="C:cytosol"/>
    <property type="evidence" value="ECO:0007669"/>
    <property type="project" value="InterPro"/>
</dbReference>
<protein>
    <recommendedName>
        <fullName evidence="9">Pyrrolidone-carboxylate peptidase</fullName>
        <ecNumber evidence="9">3.4.19.3</ecNumber>
    </recommendedName>
    <alternativeName>
        <fullName evidence="9">5-oxoprolyl-peptidase</fullName>
    </alternativeName>
    <alternativeName>
        <fullName evidence="9">Pyroglutamyl-peptidase I</fullName>
        <shortName evidence="9">PGP-I</shortName>
        <shortName evidence="9">Pyrase</shortName>
    </alternativeName>
</protein>
<reference evidence="12 13" key="1">
    <citation type="submission" date="2009-05" db="EMBL/GenBank/DDBJ databases">
        <title>The draft genome of Acidovorax delafieldii 2AN.</title>
        <authorList>
            <consortium name="US DOE Joint Genome Institute (JGI-PGF)"/>
            <person name="Lucas S."/>
            <person name="Copeland A."/>
            <person name="Lapidus A."/>
            <person name="Glavina del Rio T."/>
            <person name="Tice H."/>
            <person name="Bruce D."/>
            <person name="Goodwin L."/>
            <person name="Pitluck S."/>
            <person name="Larimer F."/>
            <person name="Land M.L."/>
            <person name="Hauser L."/>
            <person name="Shelobolina E.S."/>
            <person name="Picardal F."/>
            <person name="Roden E."/>
            <person name="Emerson D."/>
        </authorList>
    </citation>
    <scope>NUCLEOTIDE SEQUENCE [LARGE SCALE GENOMIC DNA]</scope>
    <source>
        <strain evidence="12 13">2AN</strain>
    </source>
</reference>
<sequence length="226" mass="24153">MPQTPPDASVTVLVTGFEPFERDPVNPSWEVARSLDGWQHAGATVRAVQLPCVFGDAIAALDQALQQWRPSLVLCLGLAGGRCELTPERVAINVDDARIPDNAGHQPVDRPVEAGGPAAHFSTLPIKAMVHALREQGIPAAVSNTAGTFVCNHVFYALMHRLAAQVARGQAVRGGFIHVPTLPLLAARHPGMPSMALETQVLGLQTMVRTALDVREDLHETGGQLH</sequence>
<feature type="active site" evidence="9 11">
    <location>
        <position position="151"/>
    </location>
</feature>
<evidence type="ECO:0000256" key="4">
    <source>
        <dbReference type="ARBA" id="ARBA00006641"/>
    </source>
</evidence>
<comment type="subcellular location">
    <subcellularLocation>
        <location evidence="3 9">Cytoplasm</location>
    </subcellularLocation>
</comment>
<feature type="active site" evidence="9">
    <location>
        <position position="178"/>
    </location>
</feature>
<dbReference type="PROSITE" id="PS01333">
    <property type="entry name" value="PYRASE_GLU"/>
    <property type="match status" value="1"/>
</dbReference>
<dbReference type="InterPro" id="IPR016125">
    <property type="entry name" value="Peptidase_C15-like"/>
</dbReference>
<comment type="function">
    <text evidence="2 9">Removes 5-oxoproline from various penultimate amino acid residues except L-proline.</text>
</comment>
<dbReference type="EC" id="3.4.19.3" evidence="9"/>
<dbReference type="NCBIfam" id="NF009676">
    <property type="entry name" value="PRK13197.1"/>
    <property type="match status" value="1"/>
</dbReference>